<feature type="domain" description="Impact N-terminal" evidence="2">
    <location>
        <begin position="16"/>
        <end position="120"/>
    </location>
</feature>
<evidence type="ECO:0000256" key="1">
    <source>
        <dbReference type="ARBA" id="ARBA00007665"/>
    </source>
</evidence>
<dbReference type="PANTHER" id="PTHR16301">
    <property type="entry name" value="IMPACT-RELATED"/>
    <property type="match status" value="1"/>
</dbReference>
<evidence type="ECO:0000313" key="4">
    <source>
        <dbReference type="EMBL" id="MDY5169027.1"/>
    </source>
</evidence>
<evidence type="ECO:0000259" key="2">
    <source>
        <dbReference type="Pfam" id="PF01205"/>
    </source>
</evidence>
<dbReference type="NCBIfam" id="TIGR00257">
    <property type="entry name" value="IMPACT_YIGZ"/>
    <property type="match status" value="1"/>
</dbReference>
<dbReference type="InterPro" id="IPR035647">
    <property type="entry name" value="EFG_III/V"/>
</dbReference>
<gene>
    <name evidence="4" type="ORF">MQE39_12985</name>
</gene>
<dbReference type="Pfam" id="PF01205">
    <property type="entry name" value="Impact_N"/>
    <property type="match status" value="1"/>
</dbReference>
<dbReference type="SUPFAM" id="SSF54211">
    <property type="entry name" value="Ribosomal protein S5 domain 2-like"/>
    <property type="match status" value="1"/>
</dbReference>
<name>A0AB35ULJ8_9FIRM</name>
<organism evidence="4 5">
    <name type="scientific">Dielma fastidiosa</name>
    <dbReference type="NCBI Taxonomy" id="1034346"/>
    <lineage>
        <taxon>Bacteria</taxon>
        <taxon>Bacillati</taxon>
        <taxon>Bacillota</taxon>
        <taxon>Erysipelotrichia</taxon>
        <taxon>Erysipelotrichales</taxon>
        <taxon>Erysipelotrichaceae</taxon>
        <taxon>Dielma</taxon>
    </lineage>
</organism>
<sequence length="205" mass="23385">MSRLKEEFMNEFEIEKSRFICYLNRAFNEEEAKAYILRIKKLHPNATHHCSAFLIGEHSELQRSNDDGEPSGTAGVPMLESLRMNKMNDVVAVVVRYFGGIKLGAGGLIRAYSKSVSEAIKLAPLTDKVLTYKYSLTFSYDLIGKLDYFLAHHDTEILNKEYDERVTYLYRSRSDDLNDAIQEIASGSAEIIFLGEEIVEQEIIK</sequence>
<dbReference type="InterPro" id="IPR023582">
    <property type="entry name" value="Impact"/>
</dbReference>
<dbReference type="InterPro" id="IPR020569">
    <property type="entry name" value="UPF0029_Impact_CS"/>
</dbReference>
<dbReference type="PANTHER" id="PTHR16301:SF20">
    <property type="entry name" value="IMPACT FAMILY MEMBER YIGZ"/>
    <property type="match status" value="1"/>
</dbReference>
<dbReference type="InterPro" id="IPR015269">
    <property type="entry name" value="UPF0029_Impact_C"/>
</dbReference>
<dbReference type="InterPro" id="IPR036956">
    <property type="entry name" value="Impact_N_sf"/>
</dbReference>
<dbReference type="PROSITE" id="PS00910">
    <property type="entry name" value="UPF0029"/>
    <property type="match status" value="1"/>
</dbReference>
<dbReference type="GO" id="GO:0006446">
    <property type="term" value="P:regulation of translational initiation"/>
    <property type="evidence" value="ECO:0007669"/>
    <property type="project" value="TreeGrafter"/>
</dbReference>
<feature type="domain" description="UPF0029" evidence="3">
    <location>
        <begin position="136"/>
        <end position="186"/>
    </location>
</feature>
<dbReference type="InterPro" id="IPR020568">
    <property type="entry name" value="Ribosomal_Su5_D2-typ_SF"/>
</dbReference>
<dbReference type="RefSeq" id="WP_320884042.1">
    <property type="nucleotide sequence ID" value="NZ_BAABZA010000002.1"/>
</dbReference>
<dbReference type="Gene3D" id="3.30.230.30">
    <property type="entry name" value="Impact, N-terminal domain"/>
    <property type="match status" value="1"/>
</dbReference>
<protein>
    <submittedName>
        <fullName evidence="4">YigZ family protein</fullName>
    </submittedName>
</protein>
<dbReference type="GO" id="GO:0005737">
    <property type="term" value="C:cytoplasm"/>
    <property type="evidence" value="ECO:0007669"/>
    <property type="project" value="TreeGrafter"/>
</dbReference>
<comment type="similarity">
    <text evidence="1">Belongs to the IMPACT family.</text>
</comment>
<evidence type="ECO:0000313" key="5">
    <source>
        <dbReference type="Proteomes" id="UP001276902"/>
    </source>
</evidence>
<dbReference type="EMBL" id="JALDAW010000022">
    <property type="protein sequence ID" value="MDY5169027.1"/>
    <property type="molecule type" value="Genomic_DNA"/>
</dbReference>
<comment type="caution">
    <text evidence="4">The sequence shown here is derived from an EMBL/GenBank/DDBJ whole genome shotgun (WGS) entry which is preliminary data.</text>
</comment>
<dbReference type="AlphaFoldDB" id="A0AB35ULJ8"/>
<dbReference type="Proteomes" id="UP001276902">
    <property type="component" value="Unassembled WGS sequence"/>
</dbReference>
<dbReference type="InterPro" id="IPR001498">
    <property type="entry name" value="Impact_N"/>
</dbReference>
<dbReference type="InterPro" id="IPR015796">
    <property type="entry name" value="Impact_YigZ-like"/>
</dbReference>
<reference evidence="4" key="1">
    <citation type="submission" date="2022-03" db="EMBL/GenBank/DDBJ databases">
        <title>First case of bacteraemia caused by Dielma fastidiosa in a patient hospitalised with diverticulitis.</title>
        <authorList>
            <person name="Forman-Ankjaer B."/>
            <person name="Hvid-Jensen F."/>
            <person name="Kobel C.M."/>
            <person name="Greve T."/>
        </authorList>
    </citation>
    <scope>NUCLEOTIDE SEQUENCE</scope>
    <source>
        <strain evidence="4">AUH_DF_2021</strain>
    </source>
</reference>
<dbReference type="Pfam" id="PF09186">
    <property type="entry name" value="DUF1949"/>
    <property type="match status" value="1"/>
</dbReference>
<accession>A0AB35ULJ8</accession>
<evidence type="ECO:0000259" key="3">
    <source>
        <dbReference type="Pfam" id="PF09186"/>
    </source>
</evidence>
<proteinExistence type="inferred from homology"/>
<dbReference type="SUPFAM" id="SSF54980">
    <property type="entry name" value="EF-G C-terminal domain-like"/>
    <property type="match status" value="1"/>
</dbReference>